<reference evidence="1" key="1">
    <citation type="journal article" date="2023" name="Comput. Struct. Biotechnol. J.">
        <title>Discovery of a novel marine Bacteroidetes with a rich repertoire of carbohydrate-active enzymes.</title>
        <authorList>
            <person name="Chen B."/>
            <person name="Liu G."/>
            <person name="Chen Q."/>
            <person name="Wang H."/>
            <person name="Liu L."/>
            <person name="Tang K."/>
        </authorList>
    </citation>
    <scope>NUCLEOTIDE SEQUENCE</scope>
    <source>
        <strain evidence="1">TK19036</strain>
    </source>
</reference>
<reference evidence="1" key="2">
    <citation type="journal article" date="2024" name="Antonie Van Leeuwenhoek">
        <title>Roseihalotalea indica gen. nov., sp. nov., a halophilic Bacteroidetes from mesopelagic Southwest Indian Ocean with higher carbohydrate metabolic potential.</title>
        <authorList>
            <person name="Chen B."/>
            <person name="Zhang M."/>
            <person name="Lin D."/>
            <person name="Ye J."/>
            <person name="Tang K."/>
        </authorList>
    </citation>
    <scope>NUCLEOTIDE SEQUENCE</scope>
    <source>
        <strain evidence="1">TK19036</strain>
    </source>
</reference>
<sequence length="522" mass="59083">MQNFYRKFLIIISGIFLPMLGFAQLDSLTYQVDMWGGAANQPYMPHWLVANRFGVLDYDHNRAGLLKAGLTSHFRVNKHFTIEAGLEGIARTTFSNTDNNLFLQQGYVKAKYGIFELSGGRIERTLGNHAEHISSGSMAISGNARPIPQIMISVPEYAKVPFTNGYVEFKGTFTHGWFAQDRRYIRNALLHEKSFYLKAGGKSKINVSAGIIHLVTWGGKLPNGKKLPMGFDNYVNVILAQSAVNIDSTDSFQIGEAANAVGDNLGVYDFAVHIKLKEYDINIYHQTPFEDWTGSRLARNKDRLLGINLSSKRKDHWFESIVYEFIYTKYQSGPTLPGGPDDIPGAKDKYGNDFGGRDNYYNNYLYKTGWAYNDHIIGTPLFYTKSRMKLYDPTFIDPDEKGFNFNIVNNRVVAHHFGIIGHYQNKWKYKVMATFSRNLGTYGGINGGITHWGSIENPDAPYAFKPAKNQNYFLTSIERRLFPHLTLHIAAGIDTGEIYNSTGLLAGLRWDFNRAREQVSQE</sequence>
<protein>
    <submittedName>
        <fullName evidence="1">Capsule assembly Wzi family protein</fullName>
    </submittedName>
</protein>
<dbReference type="Pfam" id="PF14052">
    <property type="entry name" value="Caps_assemb_Wzi"/>
    <property type="match status" value="1"/>
</dbReference>
<name>A0AA49PZI2_9BACT</name>
<dbReference type="Gene3D" id="2.40.160.130">
    <property type="entry name" value="Capsule assembly protein Wzi"/>
    <property type="match status" value="1"/>
</dbReference>
<proteinExistence type="predicted"/>
<dbReference type="EMBL" id="CP120682">
    <property type="protein sequence ID" value="WKN40025.1"/>
    <property type="molecule type" value="Genomic_DNA"/>
</dbReference>
<evidence type="ECO:0000313" key="1">
    <source>
        <dbReference type="EMBL" id="WKN40025.1"/>
    </source>
</evidence>
<dbReference type="InterPro" id="IPR038636">
    <property type="entry name" value="Wzi_sf"/>
</dbReference>
<accession>A0AA49PZI2</accession>
<gene>
    <name evidence="1" type="ORF">K4G66_15130</name>
</gene>
<organism evidence="1">
    <name type="scientific">Roseihalotalea indica</name>
    <dbReference type="NCBI Taxonomy" id="2867963"/>
    <lineage>
        <taxon>Bacteria</taxon>
        <taxon>Pseudomonadati</taxon>
        <taxon>Bacteroidota</taxon>
        <taxon>Cytophagia</taxon>
        <taxon>Cytophagales</taxon>
        <taxon>Catalimonadaceae</taxon>
        <taxon>Roseihalotalea</taxon>
    </lineage>
</organism>
<dbReference type="AlphaFoldDB" id="A0AA49PZI2"/>
<dbReference type="InterPro" id="IPR026950">
    <property type="entry name" value="Caps_assemb_Wzi"/>
</dbReference>